<reference evidence="2" key="1">
    <citation type="submission" date="2023-06" db="EMBL/GenBank/DDBJ databases">
        <title>Black Yeasts Isolated from many extreme environments.</title>
        <authorList>
            <person name="Coleine C."/>
            <person name="Stajich J.E."/>
            <person name="Selbmann L."/>
        </authorList>
    </citation>
    <scope>NUCLEOTIDE SEQUENCE</scope>
    <source>
        <strain evidence="2">CCFEE 5200</strain>
    </source>
</reference>
<proteinExistence type="predicted"/>
<evidence type="ECO:0000313" key="2">
    <source>
        <dbReference type="EMBL" id="KAK1009248.1"/>
    </source>
</evidence>
<keyword evidence="3" id="KW-1185">Reference proteome</keyword>
<organism evidence="2 3">
    <name type="scientific">Friedmanniomyces endolithicus</name>
    <dbReference type="NCBI Taxonomy" id="329885"/>
    <lineage>
        <taxon>Eukaryota</taxon>
        <taxon>Fungi</taxon>
        <taxon>Dikarya</taxon>
        <taxon>Ascomycota</taxon>
        <taxon>Pezizomycotina</taxon>
        <taxon>Dothideomycetes</taxon>
        <taxon>Dothideomycetidae</taxon>
        <taxon>Mycosphaerellales</taxon>
        <taxon>Teratosphaeriaceae</taxon>
        <taxon>Friedmanniomyces</taxon>
    </lineage>
</organism>
<evidence type="ECO:0000313" key="3">
    <source>
        <dbReference type="Proteomes" id="UP001175353"/>
    </source>
</evidence>
<gene>
    <name evidence="2" type="ORF">LTR91_002898</name>
</gene>
<accession>A0AAN6KZK5</accession>
<evidence type="ECO:0000256" key="1">
    <source>
        <dbReference type="SAM" id="MobiDB-lite"/>
    </source>
</evidence>
<feature type="region of interest" description="Disordered" evidence="1">
    <location>
        <begin position="109"/>
        <end position="143"/>
    </location>
</feature>
<dbReference type="EMBL" id="JAUJLE010000014">
    <property type="protein sequence ID" value="KAK1009248.1"/>
    <property type="molecule type" value="Genomic_DNA"/>
</dbReference>
<feature type="compositionally biased region" description="Acidic residues" evidence="1">
    <location>
        <begin position="118"/>
        <end position="143"/>
    </location>
</feature>
<protein>
    <submittedName>
        <fullName evidence="2">Uncharacterized protein</fullName>
    </submittedName>
</protein>
<dbReference type="Proteomes" id="UP001175353">
    <property type="component" value="Unassembled WGS sequence"/>
</dbReference>
<sequence>MQKQEAEKLAALEKEEADLTYSFNSPSDDRDFHPATTAGPTQIDALRAAITSLNATTIKLGREIDELTKLRNFSSYATWKKRKADAIYCDIQATEYKLAKLTKEFEDLSVEDPTNTDYVDEDEDKQEDEEFEEDEEESDADWL</sequence>
<comment type="caution">
    <text evidence="2">The sequence shown here is derived from an EMBL/GenBank/DDBJ whole genome shotgun (WGS) entry which is preliminary data.</text>
</comment>
<name>A0AAN6KZK5_9PEZI</name>
<dbReference type="AlphaFoldDB" id="A0AAN6KZK5"/>